<dbReference type="KEGG" id="jpo:G7058_01720"/>
<reference evidence="1 2" key="1">
    <citation type="journal article" date="2017" name="Int. J. Syst. Evol. Microbiol.">
        <title>Jeotgalibaca porci sp. nov. and Jeotgalibaca arthritidis sp. nov., isolated from pigs, and emended description of the genus Jeotgalibaca.</title>
        <authorList>
            <person name="Zamora L."/>
            <person name="Perez-Sancho M."/>
            <person name="Dominguez L."/>
            <person name="Fernandez-Garayzabal J.F."/>
            <person name="Vela A.I."/>
        </authorList>
    </citation>
    <scope>NUCLEOTIDE SEQUENCE [LARGE SCALE GENOMIC DNA]</scope>
    <source>
        <strain evidence="1 2">CCUG 69148</strain>
    </source>
</reference>
<dbReference type="GeneID" id="94551976"/>
<accession>A0A6G7WFD7</accession>
<proteinExistence type="predicted"/>
<dbReference type="EMBL" id="CP049889">
    <property type="protein sequence ID" value="QIK50878.1"/>
    <property type="molecule type" value="Genomic_DNA"/>
</dbReference>
<dbReference type="AlphaFoldDB" id="A0A6G7WFD7"/>
<gene>
    <name evidence="1" type="ORF">G7058_01720</name>
</gene>
<dbReference type="Proteomes" id="UP000501830">
    <property type="component" value="Chromosome"/>
</dbReference>
<dbReference type="RefSeq" id="WP_166061919.1">
    <property type="nucleotide sequence ID" value="NZ_CP049889.1"/>
</dbReference>
<name>A0A6G7WFD7_9LACT</name>
<sequence>MKISHNEFYEVLTQAAFQLQRNLKDAYDNDYLEGYLSEIGMSDLLPAKEESFYETFPDGKIVIIGDSSVKTNDIYGIFKSYGLSIDRVELVLDYNEAEKYQYKKMHYNPNYRLVLFGPVPHSTKGNCGASSILSKMENEEGYPKVVRLTNSHNKLKITKTNLKMALQKEIAQEYIEI</sequence>
<organism evidence="1 2">
    <name type="scientific">Jeotgalibaca porci</name>
    <dbReference type="NCBI Taxonomy" id="1868793"/>
    <lineage>
        <taxon>Bacteria</taxon>
        <taxon>Bacillati</taxon>
        <taxon>Bacillota</taxon>
        <taxon>Bacilli</taxon>
        <taxon>Lactobacillales</taxon>
        <taxon>Carnobacteriaceae</taxon>
        <taxon>Jeotgalibaca</taxon>
    </lineage>
</organism>
<evidence type="ECO:0000313" key="2">
    <source>
        <dbReference type="Proteomes" id="UP000501830"/>
    </source>
</evidence>
<protein>
    <submittedName>
        <fullName evidence="1">Uncharacterized protein</fullName>
    </submittedName>
</protein>
<evidence type="ECO:0000313" key="1">
    <source>
        <dbReference type="EMBL" id="QIK50878.1"/>
    </source>
</evidence>
<keyword evidence="2" id="KW-1185">Reference proteome</keyword>